<dbReference type="OrthoDB" id="5873327at2759"/>
<dbReference type="AlphaFoldDB" id="A0A3P7MFT5"/>
<reference evidence="2 3" key="1">
    <citation type="submission" date="2018-11" db="EMBL/GenBank/DDBJ databases">
        <authorList>
            <consortium name="Pathogen Informatics"/>
        </authorList>
    </citation>
    <scope>NUCLEOTIDE SEQUENCE [LARGE SCALE GENOMIC DNA]</scope>
</reference>
<sequence length="102" mass="10380">MSSQPPSRGGGATSTNGGGSSGTMTWASSRRLVITNDVPQIVVANSSTRCHDRGGTVFTSYSSRGTSSPNARGGGFQAGRGGCSTGYQIRNSSAPRGGTFRF</sequence>
<dbReference type="EMBL" id="UYRV01113581">
    <property type="protein sequence ID" value="VDN28325.1"/>
    <property type="molecule type" value="Genomic_DNA"/>
</dbReference>
<feature type="compositionally biased region" description="Gly residues" evidence="1">
    <location>
        <begin position="72"/>
        <end position="84"/>
    </location>
</feature>
<dbReference type="Proteomes" id="UP000271889">
    <property type="component" value="Unassembled WGS sequence"/>
</dbReference>
<feature type="compositionally biased region" description="Gly residues" evidence="1">
    <location>
        <begin position="8"/>
        <end position="21"/>
    </location>
</feature>
<organism evidence="2 3">
    <name type="scientific">Cylicostephanus goldi</name>
    <name type="common">Nematode worm</name>
    <dbReference type="NCBI Taxonomy" id="71465"/>
    <lineage>
        <taxon>Eukaryota</taxon>
        <taxon>Metazoa</taxon>
        <taxon>Ecdysozoa</taxon>
        <taxon>Nematoda</taxon>
        <taxon>Chromadorea</taxon>
        <taxon>Rhabditida</taxon>
        <taxon>Rhabditina</taxon>
        <taxon>Rhabditomorpha</taxon>
        <taxon>Strongyloidea</taxon>
        <taxon>Strongylidae</taxon>
        <taxon>Cylicostephanus</taxon>
    </lineage>
</organism>
<gene>
    <name evidence="2" type="ORF">CGOC_LOCUS10921</name>
</gene>
<name>A0A3P7MFT5_CYLGO</name>
<feature type="compositionally biased region" description="Polar residues" evidence="1">
    <location>
        <begin position="85"/>
        <end position="94"/>
    </location>
</feature>
<accession>A0A3P7MFT5</accession>
<proteinExistence type="predicted"/>
<protein>
    <submittedName>
        <fullName evidence="2">Uncharacterized protein</fullName>
    </submittedName>
</protein>
<keyword evidence="3" id="KW-1185">Reference proteome</keyword>
<feature type="compositionally biased region" description="Polar residues" evidence="1">
    <location>
        <begin position="57"/>
        <end position="70"/>
    </location>
</feature>
<evidence type="ECO:0000313" key="2">
    <source>
        <dbReference type="EMBL" id="VDN28325.1"/>
    </source>
</evidence>
<feature type="region of interest" description="Disordered" evidence="1">
    <location>
        <begin position="1"/>
        <end position="28"/>
    </location>
</feature>
<evidence type="ECO:0000256" key="1">
    <source>
        <dbReference type="SAM" id="MobiDB-lite"/>
    </source>
</evidence>
<feature type="region of interest" description="Disordered" evidence="1">
    <location>
        <begin position="53"/>
        <end position="102"/>
    </location>
</feature>
<evidence type="ECO:0000313" key="3">
    <source>
        <dbReference type="Proteomes" id="UP000271889"/>
    </source>
</evidence>